<dbReference type="EMBL" id="QJKF01000002">
    <property type="protein sequence ID" value="PXX69348.1"/>
    <property type="molecule type" value="Genomic_DNA"/>
</dbReference>
<dbReference type="Gene3D" id="1.10.620.20">
    <property type="entry name" value="Ribonucleotide Reductase, subunit A"/>
    <property type="match status" value="1"/>
</dbReference>
<name>A0A318K7N2_9NOCA</name>
<protein>
    <submittedName>
        <fullName evidence="1">Para-aminobenzoate N-oxygenase AurF</fullName>
    </submittedName>
</protein>
<proteinExistence type="predicted"/>
<comment type="caution">
    <text evidence="1">The sequence shown here is derived from an EMBL/GenBank/DDBJ whole genome shotgun (WGS) entry which is preliminary data.</text>
</comment>
<dbReference type="SUPFAM" id="SSF47240">
    <property type="entry name" value="Ferritin-like"/>
    <property type="match status" value="1"/>
</dbReference>
<dbReference type="Pfam" id="PF11583">
    <property type="entry name" value="AurF"/>
    <property type="match status" value="1"/>
</dbReference>
<keyword evidence="2" id="KW-1185">Reference proteome</keyword>
<sequence length="332" mass="37661">MATKSATAPSRTAARSAYAGILTTLSEGSVNKHFDPYTEIDWDAPEWAVVPNDPRWILPADTDPLGAHPWYLALPESRKIEIGMWRQANIAKVGLQFEEVLIGGVMNYLFAVVPNGSAEFRYLNHEVAEEVNHTLMFQEMVNRIGADVPGMSKFMKAVGPLVPLLGRYFPTTFFVAVLAGEEPIDHVQKQVLRAGEDVHPIMRDVMRIHIAEEARHIAFAHEYLRHRVPKLGRAQRGTLSLAYPLIMFIACDLIVKPPRSLFREFDIPLSIRRELFWRSPEARARRRDFFGEARMLAADIGLMNPAAKLAWRLLRIDGPRSRYRGEPVRSRA</sequence>
<dbReference type="RefSeq" id="WP_174412605.1">
    <property type="nucleotide sequence ID" value="NZ_QJKF01000002.1"/>
</dbReference>
<dbReference type="InterPro" id="IPR025859">
    <property type="entry name" value="AurF/CmlI"/>
</dbReference>
<dbReference type="InterPro" id="IPR012348">
    <property type="entry name" value="RNR-like"/>
</dbReference>
<accession>A0A318K7N2</accession>
<evidence type="ECO:0000313" key="2">
    <source>
        <dbReference type="Proteomes" id="UP000247569"/>
    </source>
</evidence>
<organism evidence="1 2">
    <name type="scientific">Nocardia tenerifensis</name>
    <dbReference type="NCBI Taxonomy" id="228006"/>
    <lineage>
        <taxon>Bacteria</taxon>
        <taxon>Bacillati</taxon>
        <taxon>Actinomycetota</taxon>
        <taxon>Actinomycetes</taxon>
        <taxon>Mycobacteriales</taxon>
        <taxon>Nocardiaceae</taxon>
        <taxon>Nocardia</taxon>
    </lineage>
</organism>
<dbReference type="InterPro" id="IPR009078">
    <property type="entry name" value="Ferritin-like_SF"/>
</dbReference>
<gene>
    <name evidence="1" type="ORF">DFR70_1021037</name>
</gene>
<dbReference type="AlphaFoldDB" id="A0A318K7N2"/>
<reference evidence="1 2" key="1">
    <citation type="submission" date="2018-05" db="EMBL/GenBank/DDBJ databases">
        <title>Genomic Encyclopedia of Type Strains, Phase IV (KMG-IV): sequencing the most valuable type-strain genomes for metagenomic binning, comparative biology and taxonomic classification.</title>
        <authorList>
            <person name="Goeker M."/>
        </authorList>
    </citation>
    <scope>NUCLEOTIDE SEQUENCE [LARGE SCALE GENOMIC DNA]</scope>
    <source>
        <strain evidence="1 2">DSM 44704</strain>
    </source>
</reference>
<dbReference type="Proteomes" id="UP000247569">
    <property type="component" value="Unassembled WGS sequence"/>
</dbReference>
<evidence type="ECO:0000313" key="1">
    <source>
        <dbReference type="EMBL" id="PXX69348.1"/>
    </source>
</evidence>
<dbReference type="GO" id="GO:0016491">
    <property type="term" value="F:oxidoreductase activity"/>
    <property type="evidence" value="ECO:0007669"/>
    <property type="project" value="InterPro"/>
</dbReference>